<evidence type="ECO:0000259" key="2">
    <source>
        <dbReference type="Pfam" id="PF13577"/>
    </source>
</evidence>
<reference evidence="3 4" key="1">
    <citation type="submission" date="2016-11" db="EMBL/GenBank/DDBJ databases">
        <authorList>
            <person name="Jaros S."/>
            <person name="Januszkiewicz K."/>
            <person name="Wedrychowicz H."/>
        </authorList>
    </citation>
    <scope>NUCLEOTIDE SEQUENCE [LARGE SCALE GENOMIC DNA]</scope>
    <source>
        <strain evidence="3 4">DSM 46144</strain>
    </source>
</reference>
<dbReference type="RefSeq" id="WP_073265033.1">
    <property type="nucleotide sequence ID" value="NZ_FRCS01000022.1"/>
</dbReference>
<dbReference type="Pfam" id="PF13577">
    <property type="entry name" value="SnoaL_4"/>
    <property type="match status" value="1"/>
</dbReference>
<dbReference type="EMBL" id="FRCS01000022">
    <property type="protein sequence ID" value="SHN47305.1"/>
    <property type="molecule type" value="Genomic_DNA"/>
</dbReference>
<evidence type="ECO:0000256" key="1">
    <source>
        <dbReference type="SAM" id="MobiDB-lite"/>
    </source>
</evidence>
<accession>A0A1M7RLV1</accession>
<dbReference type="STRING" id="134849.SAMN05443668_12243"/>
<sequence>MSAEATGRAFGAATADGGSPARRPGGVERLLDRAEIADRIADLALGLDLLDVVRYRRCFADVVRVRNPHFRGGAEFRDVAGDEWAESVCATQARFTTRVHVLTNPSVAFVGTEADVVLTQQATFGVGEAFYRVAGPLRLGLARLPAWRITRLDFEVRVVEGDRALFERAWGADR</sequence>
<organism evidence="3 4">
    <name type="scientific">Cryptosporangium aurantiacum</name>
    <dbReference type="NCBI Taxonomy" id="134849"/>
    <lineage>
        <taxon>Bacteria</taxon>
        <taxon>Bacillati</taxon>
        <taxon>Actinomycetota</taxon>
        <taxon>Actinomycetes</taxon>
        <taxon>Cryptosporangiales</taxon>
        <taxon>Cryptosporangiaceae</taxon>
        <taxon>Cryptosporangium</taxon>
    </lineage>
</organism>
<dbReference type="AlphaFoldDB" id="A0A1M7RLV1"/>
<keyword evidence="4" id="KW-1185">Reference proteome</keyword>
<dbReference type="Proteomes" id="UP000184440">
    <property type="component" value="Unassembled WGS sequence"/>
</dbReference>
<dbReference type="SUPFAM" id="SSF54427">
    <property type="entry name" value="NTF2-like"/>
    <property type="match status" value="1"/>
</dbReference>
<gene>
    <name evidence="3" type="ORF">SAMN05443668_12243</name>
</gene>
<proteinExistence type="predicted"/>
<dbReference type="Gene3D" id="3.10.450.50">
    <property type="match status" value="1"/>
</dbReference>
<feature type="domain" description="SnoaL-like" evidence="2">
    <location>
        <begin position="28"/>
        <end position="150"/>
    </location>
</feature>
<evidence type="ECO:0000313" key="3">
    <source>
        <dbReference type="EMBL" id="SHN47305.1"/>
    </source>
</evidence>
<name>A0A1M7RLV1_9ACTN</name>
<dbReference type="InterPro" id="IPR032710">
    <property type="entry name" value="NTF2-like_dom_sf"/>
</dbReference>
<evidence type="ECO:0000313" key="4">
    <source>
        <dbReference type="Proteomes" id="UP000184440"/>
    </source>
</evidence>
<feature type="region of interest" description="Disordered" evidence="1">
    <location>
        <begin position="1"/>
        <end position="24"/>
    </location>
</feature>
<protein>
    <submittedName>
        <fullName evidence="3">SnoaL-like domain-containing protein</fullName>
    </submittedName>
</protein>
<dbReference type="InterPro" id="IPR037401">
    <property type="entry name" value="SnoaL-like"/>
</dbReference>